<name>A0A6A5WJ66_9PLEO</name>
<dbReference type="SUPFAM" id="SSF55486">
    <property type="entry name" value="Metalloproteases ('zincins'), catalytic domain"/>
    <property type="match status" value="1"/>
</dbReference>
<evidence type="ECO:0000313" key="3">
    <source>
        <dbReference type="Proteomes" id="UP000799779"/>
    </source>
</evidence>
<protein>
    <recommendedName>
        <fullName evidence="4">Peptidase M10 metallopeptidase domain-containing protein</fullName>
    </recommendedName>
</protein>
<sequence length="434" mass="48111">MTYLIAFTALLSLSSASIVPRQASTLKTGSWLTTFTPLSPIEGSSKFRGPLRITSNETGTIISGDLYNGTTEANPLDGSPILPRANYYAFMRAKKYTAGSNGAFTLDIDAYRYRGLGEVNMYPRWEHDNAVGPSEPIPSWGDGWTVNLAPATAPSGFPADTVYFSGEVKWAANGTTLGTMTMGWVSKWVRRAKLEIGTVSGVPVPLNDNSKTRPWVTIFNEARYDYEVTTGKTDIPEPSNPDLPLPGTWKNEQQHAAVLQYRSPTNFDKEWKHYLLVVRRIQGVDRGAMIDDAQAYNGLPREGTSLSTDWVFGKHWDGTDDTVTNWGEATGKKFVDEHDAWYRTAVHEVGHFFNLPHPPTFSNDVMTDSNTFADAGRDGITPEPFPRNLKIEAFKLLPEHIYTMQHRPDTTVRPAFIEFGGANNDNLPPQAPAL</sequence>
<dbReference type="AlphaFoldDB" id="A0A6A5WJ66"/>
<keyword evidence="3" id="KW-1185">Reference proteome</keyword>
<feature type="signal peptide" evidence="1">
    <location>
        <begin position="1"/>
        <end position="16"/>
    </location>
</feature>
<evidence type="ECO:0000256" key="1">
    <source>
        <dbReference type="SAM" id="SignalP"/>
    </source>
</evidence>
<evidence type="ECO:0008006" key="4">
    <source>
        <dbReference type="Google" id="ProtNLM"/>
    </source>
</evidence>
<dbReference type="Proteomes" id="UP000799779">
    <property type="component" value="Unassembled WGS sequence"/>
</dbReference>
<dbReference type="OrthoDB" id="406838at2759"/>
<organism evidence="2 3">
    <name type="scientific">Amniculicola lignicola CBS 123094</name>
    <dbReference type="NCBI Taxonomy" id="1392246"/>
    <lineage>
        <taxon>Eukaryota</taxon>
        <taxon>Fungi</taxon>
        <taxon>Dikarya</taxon>
        <taxon>Ascomycota</taxon>
        <taxon>Pezizomycotina</taxon>
        <taxon>Dothideomycetes</taxon>
        <taxon>Pleosporomycetidae</taxon>
        <taxon>Pleosporales</taxon>
        <taxon>Amniculicolaceae</taxon>
        <taxon>Amniculicola</taxon>
    </lineage>
</organism>
<dbReference type="EMBL" id="ML977586">
    <property type="protein sequence ID" value="KAF2000984.1"/>
    <property type="molecule type" value="Genomic_DNA"/>
</dbReference>
<accession>A0A6A5WJ66</accession>
<feature type="chain" id="PRO_5025349968" description="Peptidase M10 metallopeptidase domain-containing protein" evidence="1">
    <location>
        <begin position="17"/>
        <end position="434"/>
    </location>
</feature>
<reference evidence="2" key="1">
    <citation type="journal article" date="2020" name="Stud. Mycol.">
        <title>101 Dothideomycetes genomes: a test case for predicting lifestyles and emergence of pathogens.</title>
        <authorList>
            <person name="Haridas S."/>
            <person name="Albert R."/>
            <person name="Binder M."/>
            <person name="Bloem J."/>
            <person name="Labutti K."/>
            <person name="Salamov A."/>
            <person name="Andreopoulos B."/>
            <person name="Baker S."/>
            <person name="Barry K."/>
            <person name="Bills G."/>
            <person name="Bluhm B."/>
            <person name="Cannon C."/>
            <person name="Castanera R."/>
            <person name="Culley D."/>
            <person name="Daum C."/>
            <person name="Ezra D."/>
            <person name="Gonzalez J."/>
            <person name="Henrissat B."/>
            <person name="Kuo A."/>
            <person name="Liang C."/>
            <person name="Lipzen A."/>
            <person name="Lutzoni F."/>
            <person name="Magnuson J."/>
            <person name="Mondo S."/>
            <person name="Nolan M."/>
            <person name="Ohm R."/>
            <person name="Pangilinan J."/>
            <person name="Park H.-J."/>
            <person name="Ramirez L."/>
            <person name="Alfaro M."/>
            <person name="Sun H."/>
            <person name="Tritt A."/>
            <person name="Yoshinaga Y."/>
            <person name="Zwiers L.-H."/>
            <person name="Turgeon B."/>
            <person name="Goodwin S."/>
            <person name="Spatafora J."/>
            <person name="Crous P."/>
            <person name="Grigoriev I."/>
        </authorList>
    </citation>
    <scope>NUCLEOTIDE SEQUENCE</scope>
    <source>
        <strain evidence="2">CBS 123094</strain>
    </source>
</reference>
<gene>
    <name evidence="2" type="ORF">P154DRAFT_191962</name>
</gene>
<proteinExistence type="predicted"/>
<keyword evidence="1" id="KW-0732">Signal</keyword>
<evidence type="ECO:0000313" key="2">
    <source>
        <dbReference type="EMBL" id="KAF2000984.1"/>
    </source>
</evidence>